<evidence type="ECO:0000313" key="3">
    <source>
        <dbReference type="Proteomes" id="UP001054837"/>
    </source>
</evidence>
<name>A0AAV4SRX1_9ARAC</name>
<organism evidence="2 3">
    <name type="scientific">Caerostris darwini</name>
    <dbReference type="NCBI Taxonomy" id="1538125"/>
    <lineage>
        <taxon>Eukaryota</taxon>
        <taxon>Metazoa</taxon>
        <taxon>Ecdysozoa</taxon>
        <taxon>Arthropoda</taxon>
        <taxon>Chelicerata</taxon>
        <taxon>Arachnida</taxon>
        <taxon>Araneae</taxon>
        <taxon>Araneomorphae</taxon>
        <taxon>Entelegynae</taxon>
        <taxon>Araneoidea</taxon>
        <taxon>Araneidae</taxon>
        <taxon>Caerostris</taxon>
    </lineage>
</organism>
<dbReference type="Proteomes" id="UP001054837">
    <property type="component" value="Unassembled WGS sequence"/>
</dbReference>
<dbReference type="PROSITE" id="PS50097">
    <property type="entry name" value="BTB"/>
    <property type="match status" value="1"/>
</dbReference>
<feature type="domain" description="BTB" evidence="1">
    <location>
        <begin position="24"/>
        <end position="89"/>
    </location>
</feature>
<dbReference type="AlphaFoldDB" id="A0AAV4SRX1"/>
<evidence type="ECO:0000259" key="1">
    <source>
        <dbReference type="PROSITE" id="PS50097"/>
    </source>
</evidence>
<proteinExistence type="predicted"/>
<protein>
    <submittedName>
        <fullName evidence="2">BTB domain-containing protein</fullName>
    </submittedName>
</protein>
<dbReference type="Gene3D" id="3.30.710.10">
    <property type="entry name" value="Potassium Channel Kv1.1, Chain A"/>
    <property type="match status" value="1"/>
</dbReference>
<sequence length="111" mass="12244">MPTLKRKLSPETSSLYKGMRSFPGDCTIVCKNGKVNAHRVVLCAASNFFMDSLSTVMSPGSCILCPQIDFGIMKLLLDFVYGLDLQVDFETMHEIIKVGKELGMQAFTESA</sequence>
<reference evidence="2 3" key="1">
    <citation type="submission" date="2021-06" db="EMBL/GenBank/DDBJ databases">
        <title>Caerostris darwini draft genome.</title>
        <authorList>
            <person name="Kono N."/>
            <person name="Arakawa K."/>
        </authorList>
    </citation>
    <scope>NUCLEOTIDE SEQUENCE [LARGE SCALE GENOMIC DNA]</scope>
</reference>
<dbReference type="EMBL" id="BPLQ01008242">
    <property type="protein sequence ID" value="GIY36061.1"/>
    <property type="molecule type" value="Genomic_DNA"/>
</dbReference>
<accession>A0AAV4SRX1</accession>
<dbReference type="SUPFAM" id="SSF54695">
    <property type="entry name" value="POZ domain"/>
    <property type="match status" value="1"/>
</dbReference>
<dbReference type="InterPro" id="IPR000210">
    <property type="entry name" value="BTB/POZ_dom"/>
</dbReference>
<dbReference type="InterPro" id="IPR011333">
    <property type="entry name" value="SKP1/BTB/POZ_sf"/>
</dbReference>
<gene>
    <name evidence="2" type="primary">AVEN_268448_1</name>
    <name evidence="2" type="ORF">CDAR_290161</name>
</gene>
<comment type="caution">
    <text evidence="2">The sequence shown here is derived from an EMBL/GenBank/DDBJ whole genome shotgun (WGS) entry which is preliminary data.</text>
</comment>
<keyword evidence="3" id="KW-1185">Reference proteome</keyword>
<dbReference type="SMART" id="SM00225">
    <property type="entry name" value="BTB"/>
    <property type="match status" value="1"/>
</dbReference>
<dbReference type="Pfam" id="PF00651">
    <property type="entry name" value="BTB"/>
    <property type="match status" value="1"/>
</dbReference>
<evidence type="ECO:0000313" key="2">
    <source>
        <dbReference type="EMBL" id="GIY36061.1"/>
    </source>
</evidence>